<evidence type="ECO:0000313" key="3">
    <source>
        <dbReference type="Proteomes" id="UP000019116"/>
    </source>
</evidence>
<dbReference type="RefSeq" id="XP_044367338.1">
    <property type="nucleotide sequence ID" value="XM_044511403.1"/>
</dbReference>
<dbReference type="Gramene" id="TraesRN4B0101027700.1">
    <property type="protein sequence ID" value="TraesRN4B0101027700.1"/>
    <property type="gene ID" value="TraesRN4B0101027700"/>
</dbReference>
<keyword evidence="3" id="KW-1185">Reference proteome</keyword>
<dbReference type="KEGG" id="taes:123089832"/>
<dbReference type="OMA" id="DICAIDQ"/>
<sequence length="489" mass="54811">MELRSGRRVRRSPPPRRARSRRGPSGGADDRLSTLPDDMLLLVLARLRCARSAARTGILSRRWRGLWTCLPDLTFRDVAPIKIEAVLARLASSPTVPATLDIDIHPTHCADGARLACLLDAVVMFSPRELRISYQFDSDMEAVDLHPPCFPRATSLEIHWGANICFTPLPSGEFSALERLSLGGASVIGIDTLITRCPCLRMLTVIMPTSGIKVHSVSLQTLDVFSDEEVCISSIDIVTPKLKQLELIFDTDTDLSVSISAPMVEEVMWSRGFTETTLLFGFWLLGHMALMPAYRFGDGYYWREEDTRSVHVLYLVISSTDQLEFDLDMAHEVEFAQEMKKLPVINFSVLKLLIETHGHVFGALVQRLLGLDQICAVMKRLLVTASSILGRRACQEDCPCDEPKNWRCQSLSLTRLEEVHIVGFTGEDHGHDFLKMIFRSSPMLNRVTLQLAYNFGGCTKKIYNTFLAYPDVKGYVYFNSGELVPPPSD</sequence>
<evidence type="ECO:0008006" key="4">
    <source>
        <dbReference type="Google" id="ProtNLM"/>
    </source>
</evidence>
<protein>
    <recommendedName>
        <fullName evidence="4">FBD domain-containing protein</fullName>
    </recommendedName>
</protein>
<dbReference type="Gramene" id="TraesWEE_scaffold_037524_01G000100.1">
    <property type="protein sequence ID" value="TraesWEE_scaffold_037524_01G000100.1"/>
    <property type="gene ID" value="TraesWEE_scaffold_037524_01G000100"/>
</dbReference>
<dbReference type="PANTHER" id="PTHR34709">
    <property type="entry name" value="OS10G0396666 PROTEIN"/>
    <property type="match status" value="1"/>
</dbReference>
<organism evidence="2">
    <name type="scientific">Triticum aestivum</name>
    <name type="common">Wheat</name>
    <dbReference type="NCBI Taxonomy" id="4565"/>
    <lineage>
        <taxon>Eukaryota</taxon>
        <taxon>Viridiplantae</taxon>
        <taxon>Streptophyta</taxon>
        <taxon>Embryophyta</taxon>
        <taxon>Tracheophyta</taxon>
        <taxon>Spermatophyta</taxon>
        <taxon>Magnoliopsida</taxon>
        <taxon>Liliopsida</taxon>
        <taxon>Poales</taxon>
        <taxon>Poaceae</taxon>
        <taxon>BOP clade</taxon>
        <taxon>Pooideae</taxon>
        <taxon>Triticodae</taxon>
        <taxon>Triticeae</taxon>
        <taxon>Triticinae</taxon>
        <taxon>Triticum</taxon>
    </lineage>
</organism>
<evidence type="ECO:0000256" key="1">
    <source>
        <dbReference type="SAM" id="MobiDB-lite"/>
    </source>
</evidence>
<dbReference type="InterPro" id="IPR036047">
    <property type="entry name" value="F-box-like_dom_sf"/>
</dbReference>
<dbReference type="PANTHER" id="PTHR34709:SF21">
    <property type="entry name" value="FBD DOMAIN-CONTAINING PROTEIN"/>
    <property type="match status" value="1"/>
</dbReference>
<accession>A0A3B6J049</accession>
<dbReference type="Gramene" id="TraesCS4B03G1001100.1">
    <property type="protein sequence ID" value="TraesCS4B03G1001100.1.CDS"/>
    <property type="gene ID" value="TraesCS4B03G1001100"/>
</dbReference>
<dbReference type="Gramene" id="TraesROB_scaffold_004343_01G000200.1">
    <property type="protein sequence ID" value="TraesROB_scaffold_004343_01G000200.1"/>
    <property type="gene ID" value="TraesROB_scaffold_004343_01G000200"/>
</dbReference>
<evidence type="ECO:0000313" key="2">
    <source>
        <dbReference type="EnsemblPlants" id="TraesCS4B02G393800.1"/>
    </source>
</evidence>
<reference evidence="2" key="1">
    <citation type="submission" date="2018-08" db="EMBL/GenBank/DDBJ databases">
        <authorList>
            <person name="Rossello M."/>
        </authorList>
    </citation>
    <scope>NUCLEOTIDE SEQUENCE [LARGE SCALE GENOMIC DNA]</scope>
    <source>
        <strain evidence="2">cv. Chinese Spring</strain>
    </source>
</reference>
<dbReference type="Gramene" id="TraesCAD_scaffold_048758_01G000100.1">
    <property type="protein sequence ID" value="TraesCAD_scaffold_048758_01G000100.1"/>
    <property type="gene ID" value="TraesCAD_scaffold_048758_01G000100"/>
</dbReference>
<dbReference type="Gramene" id="TraesCS4B02G393800.1">
    <property type="protein sequence ID" value="TraesCS4B02G393800.1"/>
    <property type="gene ID" value="TraesCS4B02G393800"/>
</dbReference>
<dbReference type="Gramene" id="TraesSYM4B03G02438110.1">
    <property type="protein sequence ID" value="TraesSYM4B03G02438110.1"/>
    <property type="gene ID" value="TraesSYM4B03G02438110"/>
</dbReference>
<dbReference type="SUPFAM" id="SSF81383">
    <property type="entry name" value="F-box domain"/>
    <property type="match status" value="1"/>
</dbReference>
<feature type="region of interest" description="Disordered" evidence="1">
    <location>
        <begin position="1"/>
        <end position="32"/>
    </location>
</feature>
<dbReference type="Gramene" id="TraesCLE_scaffold_005285_01G000200.1">
    <property type="protein sequence ID" value="TraesCLE_scaffold_005285_01G000200.1"/>
    <property type="gene ID" value="TraesCLE_scaffold_005285_01G000200"/>
</dbReference>
<dbReference type="AlphaFoldDB" id="A0A3B6J049"/>
<dbReference type="GeneID" id="123089832"/>
<reference evidence="2" key="2">
    <citation type="submission" date="2018-10" db="UniProtKB">
        <authorList>
            <consortium name="EnsemblPlants"/>
        </authorList>
    </citation>
    <scope>IDENTIFICATION</scope>
</reference>
<dbReference type="Proteomes" id="UP000019116">
    <property type="component" value="Chromosome 4B"/>
</dbReference>
<dbReference type="EnsemblPlants" id="TraesCS4B02G393800.1">
    <property type="protein sequence ID" value="TraesCS4B02G393800.1"/>
    <property type="gene ID" value="TraesCS4B02G393800"/>
</dbReference>
<gene>
    <name evidence="2" type="primary">LOC123089832</name>
</gene>
<proteinExistence type="predicted"/>
<dbReference type="Gramene" id="TraesJUL4B03G02429960.1">
    <property type="protein sequence ID" value="TraesJUL4B03G02429960.1"/>
    <property type="gene ID" value="TraesJUL4B03G02429960"/>
</dbReference>
<feature type="compositionally biased region" description="Basic residues" evidence="1">
    <location>
        <begin position="1"/>
        <end position="22"/>
    </location>
</feature>
<name>A0A3B6J049_WHEAT</name>
<dbReference type="Gramene" id="TraesMAC4B03G02409870.1">
    <property type="protein sequence ID" value="TraesMAC4B03G02409870.1"/>
    <property type="gene ID" value="TraesMAC4B03G02409870"/>
</dbReference>
<dbReference type="InterPro" id="IPR055312">
    <property type="entry name" value="FBL15-like"/>
</dbReference>
<dbReference type="OrthoDB" id="676351at2759"/>